<dbReference type="PROSITE" id="PS00973">
    <property type="entry name" value="USP_2"/>
    <property type="match status" value="1"/>
</dbReference>
<dbReference type="AlphaFoldDB" id="A0AA86NPY8"/>
<dbReference type="InterPro" id="IPR028889">
    <property type="entry name" value="USP"/>
</dbReference>
<comment type="catalytic activity">
    <reaction evidence="1">
        <text>Thiol-dependent hydrolysis of ester, thioester, amide, peptide and isopeptide bonds formed by the C-terminal Gly of ubiquitin (a 76-residue protein attached to proteins as an intracellular targeting signal).</text>
        <dbReference type="EC" id="3.4.19.12"/>
    </reaction>
</comment>
<dbReference type="PANTHER" id="PTHR21646">
    <property type="entry name" value="UBIQUITIN CARBOXYL-TERMINAL HYDROLASE"/>
    <property type="match status" value="1"/>
</dbReference>
<dbReference type="EMBL" id="CAXDID020000431">
    <property type="protein sequence ID" value="CAL6090856.1"/>
    <property type="molecule type" value="Genomic_DNA"/>
</dbReference>
<dbReference type="GO" id="GO:0016579">
    <property type="term" value="P:protein deubiquitination"/>
    <property type="evidence" value="ECO:0007669"/>
    <property type="project" value="InterPro"/>
</dbReference>
<evidence type="ECO:0000313" key="3">
    <source>
        <dbReference type="EMBL" id="CAI9923073.1"/>
    </source>
</evidence>
<dbReference type="InterPro" id="IPR001394">
    <property type="entry name" value="Peptidase_C19_UCH"/>
</dbReference>
<comment type="caution">
    <text evidence="3">The sequence shown here is derived from an EMBL/GenBank/DDBJ whole genome shotgun (WGS) entry which is preliminary data.</text>
</comment>
<protein>
    <recommendedName>
        <fullName evidence="1">Ubiquitin carboxyl-terminal hydrolase</fullName>
        <ecNumber evidence="1">3.4.19.12</ecNumber>
    </recommendedName>
</protein>
<accession>A0AA86NPY8</accession>
<evidence type="ECO:0000313" key="5">
    <source>
        <dbReference type="Proteomes" id="UP001642409"/>
    </source>
</evidence>
<comment type="similarity">
    <text evidence="1">Belongs to the peptidase C19 family.</text>
</comment>
<organism evidence="3">
    <name type="scientific">Hexamita inflata</name>
    <dbReference type="NCBI Taxonomy" id="28002"/>
    <lineage>
        <taxon>Eukaryota</taxon>
        <taxon>Metamonada</taxon>
        <taxon>Diplomonadida</taxon>
        <taxon>Hexamitidae</taxon>
        <taxon>Hexamitinae</taxon>
        <taxon>Hexamita</taxon>
    </lineage>
</organism>
<reference evidence="4 5" key="2">
    <citation type="submission" date="2024-07" db="EMBL/GenBank/DDBJ databases">
        <authorList>
            <person name="Akdeniz Z."/>
        </authorList>
    </citation>
    <scope>NUCLEOTIDE SEQUENCE [LARGE SCALE GENOMIC DNA]</scope>
</reference>
<feature type="domain" description="USP" evidence="2">
    <location>
        <begin position="14"/>
        <end position="644"/>
    </location>
</feature>
<proteinExistence type="inferred from homology"/>
<reference evidence="3" key="1">
    <citation type="submission" date="2023-06" db="EMBL/GenBank/DDBJ databases">
        <authorList>
            <person name="Kurt Z."/>
        </authorList>
    </citation>
    <scope>NUCLEOTIDE SEQUENCE</scope>
</reference>
<dbReference type="GO" id="GO:0006508">
    <property type="term" value="P:proteolysis"/>
    <property type="evidence" value="ECO:0007669"/>
    <property type="project" value="UniProtKB-KW"/>
</dbReference>
<dbReference type="PROSITE" id="PS50235">
    <property type="entry name" value="USP_3"/>
    <property type="match status" value="1"/>
</dbReference>
<dbReference type="PANTHER" id="PTHR21646:SF46">
    <property type="entry name" value="UBIQUITIN CARBOXYL-TERMINAL HYDROLASE"/>
    <property type="match status" value="1"/>
</dbReference>
<keyword evidence="1" id="KW-0788">Thiol protease</keyword>
<dbReference type="PROSITE" id="PS00972">
    <property type="entry name" value="USP_1"/>
    <property type="match status" value="1"/>
</dbReference>
<dbReference type="Proteomes" id="UP001642409">
    <property type="component" value="Unassembled WGS sequence"/>
</dbReference>
<dbReference type="InterPro" id="IPR038765">
    <property type="entry name" value="Papain-like_cys_pep_sf"/>
</dbReference>
<dbReference type="InterPro" id="IPR050185">
    <property type="entry name" value="Ub_carboxyl-term_hydrolase"/>
</dbReference>
<keyword evidence="5" id="KW-1185">Reference proteome</keyword>
<name>A0AA86NPY8_9EUKA</name>
<keyword evidence="1" id="KW-0833">Ubl conjugation pathway</keyword>
<dbReference type="EMBL" id="CATOUU010000276">
    <property type="protein sequence ID" value="CAI9923073.1"/>
    <property type="molecule type" value="Genomic_DNA"/>
</dbReference>
<evidence type="ECO:0000259" key="2">
    <source>
        <dbReference type="PROSITE" id="PS50235"/>
    </source>
</evidence>
<evidence type="ECO:0000313" key="4">
    <source>
        <dbReference type="EMBL" id="CAL6090856.1"/>
    </source>
</evidence>
<dbReference type="EC" id="3.4.19.12" evidence="1"/>
<dbReference type="SUPFAM" id="SSF54001">
    <property type="entry name" value="Cysteine proteinases"/>
    <property type="match status" value="1"/>
</dbReference>
<dbReference type="Gene3D" id="3.90.70.10">
    <property type="entry name" value="Cysteine proteinases"/>
    <property type="match status" value="2"/>
</dbReference>
<keyword evidence="1 3" id="KW-0378">Hydrolase</keyword>
<dbReference type="GO" id="GO:0004843">
    <property type="term" value="F:cysteine-type deubiquitinase activity"/>
    <property type="evidence" value="ECO:0007669"/>
    <property type="project" value="UniProtKB-UniRule"/>
</dbReference>
<keyword evidence="1" id="KW-0645">Protease</keyword>
<evidence type="ECO:0000256" key="1">
    <source>
        <dbReference type="RuleBase" id="RU366025"/>
    </source>
</evidence>
<gene>
    <name evidence="3" type="ORF">HINF_LOCUS10718</name>
    <name evidence="4" type="ORF">HINF_LOCUS65508</name>
</gene>
<dbReference type="InterPro" id="IPR018200">
    <property type="entry name" value="USP_CS"/>
</dbReference>
<dbReference type="Pfam" id="PF00443">
    <property type="entry name" value="UCH"/>
    <property type="match status" value="1"/>
</dbReference>
<sequence length="645" mass="75338">MPFFWQKTVQTPRPGIVNLGATCYVNSALQLLFQTQLIQPSDNELLNELYKLKQQYDKNEQLKPKQFLQQLYKVHDQFEPYTQGDSHELICCLLDDIMRDQNTKEGKLKQFDEDALLKEVYAGGVTPEAIIEYKKKFCLSQMQLHRDAYDSQVQNDLKTVEVQAIQCPQCKYESLNYTEGTGVTLEFVQPAEEEEVLKLFLIIPSIKNKKTSIYSAPLSLKQVSESYINYMVRETLENLQIKQVGEFKKDDPLEYVMNTYSLEFQSFSLPESVEYIQNYQNGMYLGMQPEEANEEVKAEKEEVVEADTSKLTSTQITDDTTTNENVEEIQIDLQEDKDDIKAEKAQKQLKKPIQVINGCITNNQKQFKTDHIMFVTIQSTASLQSFGEENLEQQMITVQFGLYNPLSLYLTSIKKEKFEAMNMKEKIKYIEEFILPHYYCFGSTNIMAFMKKQFSIKSNFQVDEDNVIQFYIGIISTDVQNYFTGNKQDLNVMTALTNTKVINLQQMLTLQECIDSNYQQKHQIDGWRCPMCKQEEYGMKFVQLNETSKYLIFDFKRFLVMQNERGIEVQKDSQPVDFPEQLEQCGHKYALKSIVVHYGRLSRGHYMNLSKVNGKWLEFNDEYVQETDVEAFKCYAQILLYERCD</sequence>